<evidence type="ECO:0000256" key="2">
    <source>
        <dbReference type="ARBA" id="ARBA00004123"/>
    </source>
</evidence>
<dbReference type="NCBIfam" id="TIGR00574">
    <property type="entry name" value="dnl1"/>
    <property type="match status" value="1"/>
</dbReference>
<dbReference type="Gene3D" id="3.30.470.30">
    <property type="entry name" value="DNA ligase/mRNA capping enzyme"/>
    <property type="match status" value="1"/>
</dbReference>
<dbReference type="GO" id="GO:0003910">
    <property type="term" value="F:DNA ligase (ATP) activity"/>
    <property type="evidence" value="ECO:0007669"/>
    <property type="project" value="UniProtKB-EC"/>
</dbReference>
<keyword evidence="5" id="KW-0479">Metal-binding</keyword>
<keyword evidence="10" id="KW-0460">Magnesium</keyword>
<dbReference type="GO" id="GO:0006303">
    <property type="term" value="P:double-strand break repair via nonhomologous end joining"/>
    <property type="evidence" value="ECO:0007669"/>
    <property type="project" value="TreeGrafter"/>
</dbReference>
<dbReference type="GO" id="GO:0046872">
    <property type="term" value="F:metal ion binding"/>
    <property type="evidence" value="ECO:0007669"/>
    <property type="project" value="UniProtKB-KW"/>
</dbReference>
<dbReference type="SMART" id="SM00292">
    <property type="entry name" value="BRCT"/>
    <property type="match status" value="2"/>
</dbReference>
<evidence type="ECO:0000256" key="9">
    <source>
        <dbReference type="ARBA" id="ARBA00022840"/>
    </source>
</evidence>
<keyword evidence="11 15" id="KW-0233">DNA recombination</keyword>
<dbReference type="Gene3D" id="2.40.50.140">
    <property type="entry name" value="Nucleic acid-binding proteins"/>
    <property type="match status" value="1"/>
</dbReference>
<accession>A0A0H5C7J8</accession>
<protein>
    <recommendedName>
        <fullName evidence="15">DNA ligase</fullName>
        <ecNumber evidence="15">6.5.1.1</ecNumber>
    </recommendedName>
</protein>
<dbReference type="AlphaFoldDB" id="A0A0H5C7J8"/>
<dbReference type="PROSITE" id="PS00697">
    <property type="entry name" value="DNA_LIGASE_A1"/>
    <property type="match status" value="1"/>
</dbReference>
<dbReference type="InterPro" id="IPR016059">
    <property type="entry name" value="DNA_ligase_ATP-dep_CS"/>
</dbReference>
<feature type="domain" description="BRCT" evidence="18">
    <location>
        <begin position="789"/>
        <end position="891"/>
    </location>
</feature>
<dbReference type="GO" id="GO:0006297">
    <property type="term" value="P:nucleotide-excision repair, DNA gap filling"/>
    <property type="evidence" value="ECO:0007669"/>
    <property type="project" value="TreeGrafter"/>
</dbReference>
<dbReference type="SUPFAM" id="SSF52113">
    <property type="entry name" value="BRCT domain"/>
    <property type="match status" value="2"/>
</dbReference>
<dbReference type="InterPro" id="IPR012310">
    <property type="entry name" value="DNA_ligase_ATP-dep_cent"/>
</dbReference>
<evidence type="ECO:0000256" key="13">
    <source>
        <dbReference type="ARBA" id="ARBA00023242"/>
    </source>
</evidence>
<name>A0A0H5C7J8_CYBJN</name>
<dbReference type="InterPro" id="IPR036420">
    <property type="entry name" value="BRCT_dom_sf"/>
</dbReference>
<dbReference type="Pfam" id="PF04675">
    <property type="entry name" value="DNA_ligase_A_N"/>
    <property type="match status" value="1"/>
</dbReference>
<dbReference type="CDD" id="cd07903">
    <property type="entry name" value="Adenylation_DNA_ligase_IV"/>
    <property type="match status" value="1"/>
</dbReference>
<dbReference type="Gene3D" id="3.40.50.10190">
    <property type="entry name" value="BRCT domain"/>
    <property type="match status" value="2"/>
</dbReference>
<dbReference type="InterPro" id="IPR001357">
    <property type="entry name" value="BRCT_dom"/>
</dbReference>
<dbReference type="InterPro" id="IPR036599">
    <property type="entry name" value="DNA_ligase_N_sf"/>
</dbReference>
<evidence type="ECO:0000259" key="18">
    <source>
        <dbReference type="PROSITE" id="PS50172"/>
    </source>
</evidence>
<evidence type="ECO:0000313" key="20">
    <source>
        <dbReference type="Proteomes" id="UP000038830"/>
    </source>
</evidence>
<evidence type="ECO:0000256" key="16">
    <source>
        <dbReference type="RuleBase" id="RU004196"/>
    </source>
</evidence>
<dbReference type="PROSITE" id="PS50160">
    <property type="entry name" value="DNA_LIGASE_A3"/>
    <property type="match status" value="1"/>
</dbReference>
<feature type="domain" description="BRCT" evidence="18">
    <location>
        <begin position="643"/>
        <end position="731"/>
    </location>
</feature>
<feature type="domain" description="ATP-dependent DNA ligase family profile" evidence="17">
    <location>
        <begin position="362"/>
        <end position="502"/>
    </location>
</feature>
<dbReference type="GO" id="GO:0003677">
    <property type="term" value="F:DNA binding"/>
    <property type="evidence" value="ECO:0007669"/>
    <property type="project" value="InterPro"/>
</dbReference>
<keyword evidence="9 15" id="KW-0067">ATP-binding</keyword>
<dbReference type="SUPFAM" id="SSF56091">
    <property type="entry name" value="DNA ligase/mRNA capping enzyme, catalytic domain"/>
    <property type="match status" value="1"/>
</dbReference>
<dbReference type="GO" id="GO:0032807">
    <property type="term" value="C:DNA ligase IV complex"/>
    <property type="evidence" value="ECO:0007669"/>
    <property type="project" value="TreeGrafter"/>
</dbReference>
<evidence type="ECO:0000313" key="19">
    <source>
        <dbReference type="EMBL" id="CEP24103.1"/>
    </source>
</evidence>
<keyword evidence="12 15" id="KW-0234">DNA repair</keyword>
<dbReference type="InterPro" id="IPR029710">
    <property type="entry name" value="LIG4"/>
</dbReference>
<evidence type="ECO:0000256" key="5">
    <source>
        <dbReference type="ARBA" id="ARBA00022723"/>
    </source>
</evidence>
<evidence type="ECO:0000256" key="12">
    <source>
        <dbReference type="ARBA" id="ARBA00023204"/>
    </source>
</evidence>
<evidence type="ECO:0000256" key="4">
    <source>
        <dbReference type="ARBA" id="ARBA00022598"/>
    </source>
</evidence>
<dbReference type="InterPro" id="IPR012340">
    <property type="entry name" value="NA-bd_OB-fold"/>
</dbReference>
<dbReference type="EC" id="6.5.1.1" evidence="15"/>
<dbReference type="PANTHER" id="PTHR45997">
    <property type="entry name" value="DNA LIGASE 4"/>
    <property type="match status" value="1"/>
</dbReference>
<evidence type="ECO:0000256" key="1">
    <source>
        <dbReference type="ARBA" id="ARBA00001946"/>
    </source>
</evidence>
<comment type="similarity">
    <text evidence="3 16">Belongs to the ATP-dependent DNA ligase family.</text>
</comment>
<dbReference type="Pfam" id="PF01068">
    <property type="entry name" value="DNA_ligase_A_M"/>
    <property type="match status" value="1"/>
</dbReference>
<evidence type="ECO:0000256" key="3">
    <source>
        <dbReference type="ARBA" id="ARBA00007572"/>
    </source>
</evidence>
<dbReference type="Pfam" id="PF16589">
    <property type="entry name" value="BRCT_2"/>
    <property type="match status" value="1"/>
</dbReference>
<dbReference type="PROSITE" id="PS50172">
    <property type="entry name" value="BRCT"/>
    <property type="match status" value="2"/>
</dbReference>
<dbReference type="GO" id="GO:0006310">
    <property type="term" value="P:DNA recombination"/>
    <property type="evidence" value="ECO:0007669"/>
    <property type="project" value="UniProtKB-KW"/>
</dbReference>
<keyword evidence="6" id="KW-0677">Repeat</keyword>
<comment type="catalytic activity">
    <reaction evidence="14 15">
        <text>ATP + (deoxyribonucleotide)n-3'-hydroxyl + 5'-phospho-(deoxyribonucleotide)m = (deoxyribonucleotide)n+m + AMP + diphosphate.</text>
        <dbReference type="EC" id="6.5.1.1"/>
    </reaction>
</comment>
<keyword evidence="4 15" id="KW-0436">Ligase</keyword>
<organism evidence="19 20">
    <name type="scientific">Cyberlindnera jadinii (strain ATCC 18201 / CBS 1600 / BCRC 20928 / JCM 3617 / NBRC 0987 / NRRL Y-1542)</name>
    <name type="common">Torula yeast</name>
    <name type="synonym">Candida utilis</name>
    <dbReference type="NCBI Taxonomy" id="983966"/>
    <lineage>
        <taxon>Eukaryota</taxon>
        <taxon>Fungi</taxon>
        <taxon>Dikarya</taxon>
        <taxon>Ascomycota</taxon>
        <taxon>Saccharomycotina</taxon>
        <taxon>Saccharomycetes</taxon>
        <taxon>Phaffomycetales</taxon>
        <taxon>Phaffomycetaceae</taxon>
        <taxon>Cyberlindnera</taxon>
    </lineage>
</organism>
<comment type="cofactor">
    <cofactor evidence="1">
        <name>Mg(2+)</name>
        <dbReference type="ChEBI" id="CHEBI:18420"/>
    </cofactor>
</comment>
<evidence type="ECO:0000256" key="6">
    <source>
        <dbReference type="ARBA" id="ARBA00022737"/>
    </source>
</evidence>
<dbReference type="InterPro" id="IPR000977">
    <property type="entry name" value="DNA_ligase_ATP-dep"/>
</dbReference>
<sequence length="897" mass="103952">MDQEPSPENFGGPLPSFKWLCEELFVKLDRIHAENNKLTVTEQKRKVVEVFIQHWRGTVGPQFFPALRLIMPNKDRERLYNIKDYYLGKRVLELLKIPKSSSTTERVINWKRGTGERMSKICVEVLRERRPDVKGGGISIEELNRILDRLSSLDCKKQEQMTILRHCLDNMCFVEVRYFLDILLKKNIVRNMENTVLYMWHPDAVNYLKVVSDLRHLCDKLYDPGKRLSQAELSINLGFPFSPQLAKKPNISYANLVQSFQSNFVIEEKLDGERIQMHYINYGEEIRYWSRRGTDYTYLYGDSLTSGCISPHLRFLENVQSAVLDGEMVTYDPERNAILPFGALKSSAVQELQRIHGNITECDRLTARPLFIVFDILHLNGSSLVYKTLEHRKEFLNAVLRPTETFVEIINSVRATDESMIVKALETTISKGLEGIMVKQLQSKYYMDKRSDFWVKIKPEYLEQFGENVDLVVIGREKSKKDIYYCGLKVDDSPLFWCFCRVANGFDQDDYRKVEELTGGKWKSTETCMPPIDLIEFGKKIPPEWIDPRESFVIEVKARSVDRSLSRNYKVETTLYNAYSRRIRDDKDWKTATTLDEYKEIKLSSRDVGDDLHKLNVQRKRLQRKRKLENRDEEVWNLTLSSRQSSLFDGLTFMVISDGFYEGCKYFTTDIESVIRKNGGTITKNQALVEDVSLLRIIGNKKTSQAIYLREEGYDVFKVNWIFDSIRERQLCKVLPKHCLLVSSKLKEVAAQRVDSLGIGFTAMVTPGSLRRVLQEELQIDGPVLRGIELVQLFGGLKPYVYANDAYEQKMMELQLQRFGARVTSDLETCNIVIVSSDEACESQVKQMRGQLSSLAKYRDSKVETVRIVTMPWISKSIEEGVQADPRDFQAITNRNI</sequence>
<dbReference type="PANTHER" id="PTHR45997:SF1">
    <property type="entry name" value="DNA LIGASE 4"/>
    <property type="match status" value="1"/>
</dbReference>
<evidence type="ECO:0000256" key="11">
    <source>
        <dbReference type="ARBA" id="ARBA00023172"/>
    </source>
</evidence>
<evidence type="ECO:0000256" key="10">
    <source>
        <dbReference type="ARBA" id="ARBA00022842"/>
    </source>
</evidence>
<dbReference type="GO" id="GO:0005524">
    <property type="term" value="F:ATP binding"/>
    <property type="evidence" value="ECO:0007669"/>
    <property type="project" value="UniProtKB-KW"/>
</dbReference>
<keyword evidence="8 15" id="KW-0227">DNA damage</keyword>
<keyword evidence="7 15" id="KW-0547">Nucleotide-binding</keyword>
<comment type="subcellular location">
    <subcellularLocation>
        <location evidence="2">Nucleus</location>
    </subcellularLocation>
</comment>
<evidence type="ECO:0000259" key="17">
    <source>
        <dbReference type="PROSITE" id="PS50160"/>
    </source>
</evidence>
<evidence type="ECO:0000256" key="8">
    <source>
        <dbReference type="ARBA" id="ARBA00022763"/>
    </source>
</evidence>
<evidence type="ECO:0000256" key="7">
    <source>
        <dbReference type="ARBA" id="ARBA00022741"/>
    </source>
</evidence>
<dbReference type="Proteomes" id="UP000038830">
    <property type="component" value="Unassembled WGS sequence"/>
</dbReference>
<evidence type="ECO:0000256" key="15">
    <source>
        <dbReference type="RuleBase" id="RU000617"/>
    </source>
</evidence>
<reference evidence="20" key="1">
    <citation type="journal article" date="2015" name="J. Biotechnol.">
        <title>The structure of the Cyberlindnera jadinii genome and its relation to Candida utilis analyzed by the occurrence of single nucleotide polymorphisms.</title>
        <authorList>
            <person name="Rupp O."/>
            <person name="Brinkrolf K."/>
            <person name="Buerth C."/>
            <person name="Kunigo M."/>
            <person name="Schneider J."/>
            <person name="Jaenicke S."/>
            <person name="Goesmann A."/>
            <person name="Puehler A."/>
            <person name="Jaeger K.-E."/>
            <person name="Ernst J.F."/>
        </authorList>
    </citation>
    <scope>NUCLEOTIDE SEQUENCE [LARGE SCALE GENOMIC DNA]</scope>
    <source>
        <strain evidence="20">ATCC 18201 / CBS 1600 / BCRC 20928 / JCM 3617 / NBRC 0987 / NRRL Y-1542</strain>
    </source>
</reference>
<proteinExistence type="inferred from homology"/>
<dbReference type="GO" id="GO:0071897">
    <property type="term" value="P:DNA biosynthetic process"/>
    <property type="evidence" value="ECO:0007669"/>
    <property type="project" value="InterPro"/>
</dbReference>
<dbReference type="InterPro" id="IPR044125">
    <property type="entry name" value="Adenylation_DNA_ligase_IV"/>
</dbReference>
<evidence type="ECO:0000256" key="14">
    <source>
        <dbReference type="ARBA" id="ARBA00034003"/>
    </source>
</evidence>
<keyword evidence="13" id="KW-0539">Nucleus</keyword>
<dbReference type="Gene3D" id="1.10.3260.10">
    <property type="entry name" value="DNA ligase, ATP-dependent, N-terminal domain"/>
    <property type="match status" value="1"/>
</dbReference>
<dbReference type="SUPFAM" id="SSF50249">
    <property type="entry name" value="Nucleic acid-binding proteins"/>
    <property type="match status" value="1"/>
</dbReference>
<dbReference type="EMBL" id="CDQK01000005">
    <property type="protein sequence ID" value="CEP24103.1"/>
    <property type="molecule type" value="Genomic_DNA"/>
</dbReference>
<gene>
    <name evidence="19" type="ORF">BN1211_4820</name>
</gene>
<dbReference type="InterPro" id="IPR012308">
    <property type="entry name" value="DNA_ligase_ATP-dep_N"/>
</dbReference>